<dbReference type="AlphaFoldDB" id="A0AAW2R604"/>
<name>A0AAW2R604_9LAMI</name>
<protein>
    <submittedName>
        <fullName evidence="1">Uncharacterized protein</fullName>
    </submittedName>
</protein>
<sequence length="151" mass="15841">MAGRGAALATHISTNCTSISSPQRQRLGNLFVRVSLRPRTTSCQRISLVRASSEPQKGGGGGDDAAAANDEGVFVSEEDWKYLAKLGAGSVAGAAAIKYGSIVFPEITRPNLAQALLMIFAPVCVLSGSWSSKVVLIDCTLHSCLLPPRIL</sequence>
<proteinExistence type="predicted"/>
<organism evidence="1">
    <name type="scientific">Sesamum calycinum</name>
    <dbReference type="NCBI Taxonomy" id="2727403"/>
    <lineage>
        <taxon>Eukaryota</taxon>
        <taxon>Viridiplantae</taxon>
        <taxon>Streptophyta</taxon>
        <taxon>Embryophyta</taxon>
        <taxon>Tracheophyta</taxon>
        <taxon>Spermatophyta</taxon>
        <taxon>Magnoliopsida</taxon>
        <taxon>eudicotyledons</taxon>
        <taxon>Gunneridae</taxon>
        <taxon>Pentapetalae</taxon>
        <taxon>asterids</taxon>
        <taxon>lamiids</taxon>
        <taxon>Lamiales</taxon>
        <taxon>Pedaliaceae</taxon>
        <taxon>Sesamum</taxon>
    </lineage>
</organism>
<accession>A0AAW2R604</accession>
<gene>
    <name evidence="1" type="ORF">Scaly_0670600</name>
</gene>
<reference evidence="1" key="1">
    <citation type="submission" date="2020-06" db="EMBL/GenBank/DDBJ databases">
        <authorList>
            <person name="Li T."/>
            <person name="Hu X."/>
            <person name="Zhang T."/>
            <person name="Song X."/>
            <person name="Zhang H."/>
            <person name="Dai N."/>
            <person name="Sheng W."/>
            <person name="Hou X."/>
            <person name="Wei L."/>
        </authorList>
    </citation>
    <scope>NUCLEOTIDE SEQUENCE</scope>
    <source>
        <strain evidence="1">KEN8</strain>
        <tissue evidence="1">Leaf</tissue>
    </source>
</reference>
<reference evidence="1" key="2">
    <citation type="journal article" date="2024" name="Plant">
        <title>Genomic evolution and insights into agronomic trait innovations of Sesamum species.</title>
        <authorList>
            <person name="Miao H."/>
            <person name="Wang L."/>
            <person name="Qu L."/>
            <person name="Liu H."/>
            <person name="Sun Y."/>
            <person name="Le M."/>
            <person name="Wang Q."/>
            <person name="Wei S."/>
            <person name="Zheng Y."/>
            <person name="Lin W."/>
            <person name="Duan Y."/>
            <person name="Cao H."/>
            <person name="Xiong S."/>
            <person name="Wang X."/>
            <person name="Wei L."/>
            <person name="Li C."/>
            <person name="Ma Q."/>
            <person name="Ju M."/>
            <person name="Zhao R."/>
            <person name="Li G."/>
            <person name="Mu C."/>
            <person name="Tian Q."/>
            <person name="Mei H."/>
            <person name="Zhang T."/>
            <person name="Gao T."/>
            <person name="Zhang H."/>
        </authorList>
    </citation>
    <scope>NUCLEOTIDE SEQUENCE</scope>
    <source>
        <strain evidence="1">KEN8</strain>
    </source>
</reference>
<comment type="caution">
    <text evidence="1">The sequence shown here is derived from an EMBL/GenBank/DDBJ whole genome shotgun (WGS) entry which is preliminary data.</text>
</comment>
<evidence type="ECO:0000313" key="1">
    <source>
        <dbReference type="EMBL" id="KAL0375530.1"/>
    </source>
</evidence>
<dbReference type="EMBL" id="JACGWM010000004">
    <property type="protein sequence ID" value="KAL0375530.1"/>
    <property type="molecule type" value="Genomic_DNA"/>
</dbReference>
<dbReference type="PANTHER" id="PTHR37224">
    <property type="entry name" value="OS02G0804400 PROTEIN"/>
    <property type="match status" value="1"/>
</dbReference>